<organism evidence="1 2">
    <name type="scientific">Variovorax paradoxus</name>
    <dbReference type="NCBI Taxonomy" id="34073"/>
    <lineage>
        <taxon>Bacteria</taxon>
        <taxon>Pseudomonadati</taxon>
        <taxon>Pseudomonadota</taxon>
        <taxon>Betaproteobacteria</taxon>
        <taxon>Burkholderiales</taxon>
        <taxon>Comamonadaceae</taxon>
        <taxon>Variovorax</taxon>
    </lineage>
</organism>
<dbReference type="EMBL" id="JAVDQZ010000011">
    <property type="protein sequence ID" value="MDR6429839.1"/>
    <property type="molecule type" value="Genomic_DNA"/>
</dbReference>
<comment type="caution">
    <text evidence="1">The sequence shown here is derived from an EMBL/GenBank/DDBJ whole genome shotgun (WGS) entry which is preliminary data.</text>
</comment>
<dbReference type="Proteomes" id="UP001184828">
    <property type="component" value="Unassembled WGS sequence"/>
</dbReference>
<gene>
    <name evidence="1" type="ORF">J2738_006013</name>
</gene>
<dbReference type="RefSeq" id="WP_145747690.1">
    <property type="nucleotide sequence ID" value="NZ_JAVDRA010000009.1"/>
</dbReference>
<sequence length="112" mass="12474">MPSISISGPKNSILTLKETGWVKGAPLQFEAATLGEAIQHYEASFRCAIRPCEKVLPGQSELKYFEFSDMSNEFDGLVDIHVLRDGLEICPKQDLSFLLEESDHMEIGLLVC</sequence>
<proteinExistence type="predicted"/>
<dbReference type="AlphaFoldDB" id="A0AAE3Y587"/>
<evidence type="ECO:0000313" key="2">
    <source>
        <dbReference type="Proteomes" id="UP001184828"/>
    </source>
</evidence>
<evidence type="ECO:0000313" key="1">
    <source>
        <dbReference type="EMBL" id="MDR6429839.1"/>
    </source>
</evidence>
<reference evidence="1" key="1">
    <citation type="submission" date="2023-07" db="EMBL/GenBank/DDBJ databases">
        <title>Sorghum-associated microbial communities from plants grown in Nebraska, USA.</title>
        <authorList>
            <person name="Schachtman D."/>
        </authorList>
    </citation>
    <scope>NUCLEOTIDE SEQUENCE</scope>
    <source>
        <strain evidence="1">DS2114</strain>
    </source>
</reference>
<name>A0AAE3Y587_VARPD</name>
<accession>A0AAE3Y587</accession>
<protein>
    <submittedName>
        <fullName evidence="1">Uncharacterized protein</fullName>
    </submittedName>
</protein>